<dbReference type="AlphaFoldDB" id="A0A922HLQ9"/>
<accession>A0A922HLQ9</accession>
<organism evidence="1 2">
    <name type="scientific">Dermatophagoides farinae</name>
    <name type="common">American house dust mite</name>
    <dbReference type="NCBI Taxonomy" id="6954"/>
    <lineage>
        <taxon>Eukaryota</taxon>
        <taxon>Metazoa</taxon>
        <taxon>Ecdysozoa</taxon>
        <taxon>Arthropoda</taxon>
        <taxon>Chelicerata</taxon>
        <taxon>Arachnida</taxon>
        <taxon>Acari</taxon>
        <taxon>Acariformes</taxon>
        <taxon>Sarcoptiformes</taxon>
        <taxon>Astigmata</taxon>
        <taxon>Psoroptidia</taxon>
        <taxon>Analgoidea</taxon>
        <taxon>Pyroglyphidae</taxon>
        <taxon>Dermatophagoidinae</taxon>
        <taxon>Dermatophagoides</taxon>
    </lineage>
</organism>
<gene>
    <name evidence="1" type="ORF">DERF_013329</name>
</gene>
<reference evidence="1" key="1">
    <citation type="submission" date="2013-05" db="EMBL/GenBank/DDBJ databases">
        <authorList>
            <person name="Yim A.K.Y."/>
            <person name="Chan T.F."/>
            <person name="Ji K.M."/>
            <person name="Liu X.Y."/>
            <person name="Zhou J.W."/>
            <person name="Li R.Q."/>
            <person name="Yang K.Y."/>
            <person name="Li J."/>
            <person name="Li M."/>
            <person name="Law P.T.W."/>
            <person name="Wu Y.L."/>
            <person name="Cai Z.L."/>
            <person name="Qin H."/>
            <person name="Bao Y."/>
            <person name="Leung R.K.K."/>
            <person name="Ng P.K.S."/>
            <person name="Zou J."/>
            <person name="Zhong X.J."/>
            <person name="Ran P.X."/>
            <person name="Zhong N.S."/>
            <person name="Liu Z.G."/>
            <person name="Tsui S.K.W."/>
        </authorList>
    </citation>
    <scope>NUCLEOTIDE SEQUENCE</scope>
    <source>
        <strain evidence="1">Derf</strain>
        <tissue evidence="1">Whole organism</tissue>
    </source>
</reference>
<protein>
    <submittedName>
        <fullName evidence="1">Uncharacterized protein</fullName>
    </submittedName>
</protein>
<dbReference type="EMBL" id="ASGP02000007">
    <property type="protein sequence ID" value="KAH9497334.1"/>
    <property type="molecule type" value="Genomic_DNA"/>
</dbReference>
<comment type="caution">
    <text evidence="1">The sequence shown here is derived from an EMBL/GenBank/DDBJ whole genome shotgun (WGS) entry which is preliminary data.</text>
</comment>
<keyword evidence="2" id="KW-1185">Reference proteome</keyword>
<dbReference type="Proteomes" id="UP000790347">
    <property type="component" value="Unassembled WGS sequence"/>
</dbReference>
<sequence>MSYMLVFFFFQQQQTNERTVVFEKGRFFAVCVSDGFGRRTPGLSSVAAINDYHDHDDDDDNSL</sequence>
<reference evidence="1" key="2">
    <citation type="journal article" date="2022" name="Res Sq">
        <title>Comparative Genomics Reveals Insights into the Divergent Evolution of Astigmatic Mites and Household Pest Adaptations.</title>
        <authorList>
            <person name="Xiong Q."/>
            <person name="Wan A.T.-Y."/>
            <person name="Liu X.-Y."/>
            <person name="Fung C.S.-H."/>
            <person name="Xiao X."/>
            <person name="Malainual N."/>
            <person name="Hou J."/>
            <person name="Wang L."/>
            <person name="Wang M."/>
            <person name="Yang K."/>
            <person name="Cui Y."/>
            <person name="Leung E."/>
            <person name="Nong W."/>
            <person name="Shin S.-K."/>
            <person name="Au S."/>
            <person name="Jeong K.Y."/>
            <person name="Chew F.T."/>
            <person name="Hui J."/>
            <person name="Leung T.F."/>
            <person name="Tungtrongchitr A."/>
            <person name="Zhong N."/>
            <person name="Liu Z."/>
            <person name="Tsui S."/>
        </authorList>
    </citation>
    <scope>NUCLEOTIDE SEQUENCE</scope>
    <source>
        <strain evidence="1">Derf</strain>
        <tissue evidence="1">Whole organism</tissue>
    </source>
</reference>
<proteinExistence type="predicted"/>
<name>A0A922HLQ9_DERFA</name>
<evidence type="ECO:0000313" key="2">
    <source>
        <dbReference type="Proteomes" id="UP000790347"/>
    </source>
</evidence>
<evidence type="ECO:0000313" key="1">
    <source>
        <dbReference type="EMBL" id="KAH9497334.1"/>
    </source>
</evidence>